<feature type="coiled-coil region" evidence="1">
    <location>
        <begin position="178"/>
        <end position="205"/>
    </location>
</feature>
<reference evidence="2" key="1">
    <citation type="submission" date="2023-07" db="EMBL/GenBank/DDBJ databases">
        <title>draft genome sequence of fig (Ficus carica).</title>
        <authorList>
            <person name="Takahashi T."/>
            <person name="Nishimura K."/>
        </authorList>
    </citation>
    <scope>NUCLEOTIDE SEQUENCE</scope>
</reference>
<keyword evidence="3" id="KW-1185">Reference proteome</keyword>
<evidence type="ECO:0000313" key="3">
    <source>
        <dbReference type="Proteomes" id="UP001187192"/>
    </source>
</evidence>
<evidence type="ECO:0000313" key="2">
    <source>
        <dbReference type="EMBL" id="GMN53773.1"/>
    </source>
</evidence>
<protein>
    <submittedName>
        <fullName evidence="2">Uncharacterized protein</fullName>
    </submittedName>
</protein>
<dbReference type="EMBL" id="BTGU01000048">
    <property type="protein sequence ID" value="GMN53773.1"/>
    <property type="molecule type" value="Genomic_DNA"/>
</dbReference>
<dbReference type="Proteomes" id="UP001187192">
    <property type="component" value="Unassembled WGS sequence"/>
</dbReference>
<dbReference type="AlphaFoldDB" id="A0AA88AU33"/>
<sequence length="320" mass="35248">MLVEAFLIVLSDNEEERPETNMVRSRKRPDVSNMKRFKTLKSFQRTENNAVGSVVESRLADQGSGKLSAAEKQNQVATNARTVNVPLTVCSSVTAAGADSSPFLLNAITQLLLYLGLVLDAARQHFGGDAWLSLMESGASDQLRLGADSVIQELVAILSVYGELAGEEAESRHESALAATFKADKEKAKRELSESRTRVIELEGLLPAESLARCQEAIEVYKNSKELSDLKDGFYYIGFDDVVDECRQKYSDLDFSFLTKEVAFQGTAKGTQDAGNVDTRVEPADNPSHDAFSSFVFYFSVFSYPIDYFGTMGSYTRICT</sequence>
<gene>
    <name evidence="2" type="ORF">TIFTF001_022908</name>
</gene>
<accession>A0AA88AU33</accession>
<proteinExistence type="predicted"/>
<comment type="caution">
    <text evidence="2">The sequence shown here is derived from an EMBL/GenBank/DDBJ whole genome shotgun (WGS) entry which is preliminary data.</text>
</comment>
<keyword evidence="1" id="KW-0175">Coiled coil</keyword>
<organism evidence="2 3">
    <name type="scientific">Ficus carica</name>
    <name type="common">Common fig</name>
    <dbReference type="NCBI Taxonomy" id="3494"/>
    <lineage>
        <taxon>Eukaryota</taxon>
        <taxon>Viridiplantae</taxon>
        <taxon>Streptophyta</taxon>
        <taxon>Embryophyta</taxon>
        <taxon>Tracheophyta</taxon>
        <taxon>Spermatophyta</taxon>
        <taxon>Magnoliopsida</taxon>
        <taxon>eudicotyledons</taxon>
        <taxon>Gunneridae</taxon>
        <taxon>Pentapetalae</taxon>
        <taxon>rosids</taxon>
        <taxon>fabids</taxon>
        <taxon>Rosales</taxon>
        <taxon>Moraceae</taxon>
        <taxon>Ficeae</taxon>
        <taxon>Ficus</taxon>
    </lineage>
</organism>
<evidence type="ECO:0000256" key="1">
    <source>
        <dbReference type="SAM" id="Coils"/>
    </source>
</evidence>
<name>A0AA88AU33_FICCA</name>